<feature type="transmembrane region" description="Helical" evidence="7">
    <location>
        <begin position="150"/>
        <end position="171"/>
    </location>
</feature>
<dbReference type="AlphaFoldDB" id="Q9XTL3"/>
<dbReference type="VEuPathDB" id="VectorBase:FBgn0027453"/>
<name>Q9XTL3_DROME</name>
<dbReference type="GO" id="GO:0005783">
    <property type="term" value="C:endoplasmic reticulum"/>
    <property type="evidence" value="ECO:0000314"/>
    <property type="project" value="FlyBase"/>
</dbReference>
<protein>
    <recommendedName>
        <fullName evidence="7">Palmitoyltransferase</fullName>
        <ecNumber evidence="7">2.3.1.225</ecNumber>
    </recommendedName>
</protein>
<comment type="domain">
    <text evidence="7">The DHHC domain is required for palmitoyltransferase activity.</text>
</comment>
<evidence type="ECO:0000313" key="11">
    <source>
        <dbReference type="FlyBase" id="FBgn0027453"/>
    </source>
</evidence>
<dbReference type="GO" id="GO:0016020">
    <property type="term" value="C:membrane"/>
    <property type="evidence" value="ECO:0007669"/>
    <property type="project" value="UniProtKB-SubCell"/>
</dbReference>
<dbReference type="FlyBase" id="FBgn0027453">
    <property type="gene designation" value="Dnz1"/>
</dbReference>
<reference evidence="10" key="1">
    <citation type="journal article" date="1999" name="Gene">
        <title>The Drosophila STAM gene homolog is in a tight gene cluster, and its expression correlates to that of the adjacent gene ial.</title>
        <authorList>
            <person name="Mesilaty-Gross S."/>
            <person name="Reich A."/>
            <person name="Motro B."/>
            <person name="Wides R."/>
        </authorList>
    </citation>
    <scope>NUCLEOTIDE SEQUENCE</scope>
</reference>
<dbReference type="IntAct" id="Q9XTL3">
    <property type="interactions" value="5"/>
</dbReference>
<dbReference type="OrthoDB" id="331948at2759"/>
<evidence type="ECO:0000256" key="7">
    <source>
        <dbReference type="RuleBase" id="RU079119"/>
    </source>
</evidence>
<comment type="catalytic activity">
    <reaction evidence="7">
        <text>L-cysteinyl-[protein] + hexadecanoyl-CoA = S-hexadecanoyl-L-cysteinyl-[protein] + CoA</text>
        <dbReference type="Rhea" id="RHEA:36683"/>
        <dbReference type="Rhea" id="RHEA-COMP:10131"/>
        <dbReference type="Rhea" id="RHEA-COMP:11032"/>
        <dbReference type="ChEBI" id="CHEBI:29950"/>
        <dbReference type="ChEBI" id="CHEBI:57287"/>
        <dbReference type="ChEBI" id="CHEBI:57379"/>
        <dbReference type="ChEBI" id="CHEBI:74151"/>
        <dbReference type="EC" id="2.3.1.225"/>
    </reaction>
</comment>
<evidence type="ECO:0000256" key="1">
    <source>
        <dbReference type="ARBA" id="ARBA00004141"/>
    </source>
</evidence>
<accession>Q9XTL3</accession>
<keyword evidence="6 7" id="KW-0012">Acyltransferase</keyword>
<dbReference type="EMBL" id="AF121360">
    <property type="protein sequence ID" value="AAD34351.1"/>
    <property type="molecule type" value="mRNA"/>
</dbReference>
<evidence type="ECO:0000259" key="8">
    <source>
        <dbReference type="Pfam" id="PF01529"/>
    </source>
</evidence>
<dbReference type="AGR" id="FB:FBgn0027453"/>
<dbReference type="Bgee" id="FBgn0027453">
    <property type="expression patterns" value="Expressed in hemocyte (sensu Nematoda and Protostomia) in insect leg and 148 other cell types or tissues"/>
</dbReference>
<dbReference type="Pfam" id="PF01529">
    <property type="entry name" value="DHHC"/>
    <property type="match status" value="1"/>
</dbReference>
<keyword evidence="4 7" id="KW-1133">Transmembrane helix</keyword>
<comment type="similarity">
    <text evidence="7">Belongs to the DHHC palmitoyltransferase family.</text>
</comment>
<dbReference type="InterPro" id="IPR039859">
    <property type="entry name" value="PFA4/ZDH16/20/ERF2-like"/>
</dbReference>
<evidence type="ECO:0000256" key="5">
    <source>
        <dbReference type="ARBA" id="ARBA00023136"/>
    </source>
</evidence>
<keyword evidence="2 7" id="KW-0808">Transferase</keyword>
<dbReference type="EC" id="2.3.1.225" evidence="7"/>
<dbReference type="EMBL" id="AF121361">
    <property type="protein sequence ID" value="AAD37505.1"/>
    <property type="molecule type" value="Genomic_DNA"/>
</dbReference>
<dbReference type="GO" id="GO:0019706">
    <property type="term" value="F:protein-cysteine S-palmitoyltransferase activity"/>
    <property type="evidence" value="ECO:0000250"/>
    <property type="project" value="FlyBase"/>
</dbReference>
<organism evidence="10">
    <name type="scientific">Drosophila melanogaster</name>
    <name type="common">Fruit fly</name>
    <dbReference type="NCBI Taxonomy" id="7227"/>
    <lineage>
        <taxon>Eukaryota</taxon>
        <taxon>Metazoa</taxon>
        <taxon>Ecdysozoa</taxon>
        <taxon>Arthropoda</taxon>
        <taxon>Hexapoda</taxon>
        <taxon>Insecta</taxon>
        <taxon>Pterygota</taxon>
        <taxon>Neoptera</taxon>
        <taxon>Endopterygota</taxon>
        <taxon>Diptera</taxon>
        <taxon>Brachycera</taxon>
        <taxon>Muscomorpha</taxon>
        <taxon>Ephydroidea</taxon>
        <taxon>Drosophilidae</taxon>
        <taxon>Drosophila</taxon>
        <taxon>Sophophora</taxon>
    </lineage>
</organism>
<evidence type="ECO:0000256" key="2">
    <source>
        <dbReference type="ARBA" id="ARBA00022679"/>
    </source>
</evidence>
<evidence type="ECO:0000313" key="10">
    <source>
        <dbReference type="EMBL" id="AAD37505.1"/>
    </source>
</evidence>
<gene>
    <name evidence="9 11" type="primary">Dnz1</name>
    <name evidence="10" type="synonym">DNZ1</name>
    <name evidence="11" type="ORF">CG6627</name>
</gene>
<dbReference type="PROSITE" id="PS50216">
    <property type="entry name" value="DHHC"/>
    <property type="match status" value="1"/>
</dbReference>
<dbReference type="InterPro" id="IPR001594">
    <property type="entry name" value="Palmitoyltrfase_DHHC"/>
</dbReference>
<keyword evidence="5 7" id="KW-0472">Membrane</keyword>
<reference evidence="10" key="2">
    <citation type="submission" date="1999-01" db="EMBL/GenBank/DDBJ databases">
        <title>Cloning, mapping, and expression of ial, a novel Drosophila member of the Ipl1/aurora cell and centrosome cycle control kinase family.</title>
        <authorList>
            <person name="Reich A."/>
            <person name="Yanai A."/>
            <person name="Mesilaty-Gross S."/>
            <person name="Chen-Moses A."/>
            <person name="Wides R."/>
            <person name="Motro B."/>
        </authorList>
    </citation>
    <scope>NUCLEOTIDE SEQUENCE</scope>
</reference>
<sequence length="277" mass="31691">MVFIRDPCGIACLVVTYGAVLYADYVVIRWIILTTMPGSLWMSFHVVLFNTVVFLLAMSHSKAVFSDPGTVPLPANRLDFSDLHTTNKNNPPPGNGHSSEWTVCTRCETYRPPRAHHCRICKRCIRRMDHHCPWINNCVGERNQKYFLQFLIYVALLSLYSIALIVGSWVWPCEECSQNVIETQLRMIHSGYPYAGVRRCSACSLRPSWWTSCMRFCTTRRPWRRYSRRAPIVQIGASTSCWRMCSDADIRRCGCCPAPVSIMPPANHDTPLLSHEV</sequence>
<feature type="transmembrane region" description="Helical" evidence="7">
    <location>
        <begin position="38"/>
        <end position="57"/>
    </location>
</feature>
<evidence type="ECO:0000313" key="9">
    <source>
        <dbReference type="EMBL" id="AAD34351.1"/>
    </source>
</evidence>
<feature type="domain" description="Palmitoyltransferase DHHC" evidence="8">
    <location>
        <begin position="99"/>
        <end position="182"/>
    </location>
</feature>
<evidence type="ECO:0000256" key="6">
    <source>
        <dbReference type="ARBA" id="ARBA00023315"/>
    </source>
</evidence>
<comment type="subcellular location">
    <subcellularLocation>
        <location evidence="1">Membrane</location>
        <topology evidence="1">Multi-pass membrane protein</topology>
    </subcellularLocation>
</comment>
<dbReference type="PANTHER" id="PTHR12246">
    <property type="entry name" value="PALMITOYLTRANSFERASE ZDHHC16"/>
    <property type="match status" value="1"/>
</dbReference>
<evidence type="ECO:0000256" key="3">
    <source>
        <dbReference type="ARBA" id="ARBA00022692"/>
    </source>
</evidence>
<proteinExistence type="evidence at transcript level"/>
<dbReference type="ExpressionAtlas" id="Q9XTL3">
    <property type="expression patterns" value="baseline and differential"/>
</dbReference>
<evidence type="ECO:0000256" key="4">
    <source>
        <dbReference type="ARBA" id="ARBA00022989"/>
    </source>
</evidence>
<feature type="transmembrane region" description="Helical" evidence="7">
    <location>
        <begin position="12"/>
        <end position="32"/>
    </location>
</feature>
<keyword evidence="3 7" id="KW-0812">Transmembrane</keyword>